<dbReference type="RefSeq" id="XP_054841866.1">
    <property type="nucleotide sequence ID" value="XM_054985891.1"/>
</dbReference>
<sequence length="452" mass="51903">MKNVDMEAFVSSELIRFCRFENALPYLIGSSLAPVVSSPPPRNMDSLNSIEVEYIKNLQKQICLLEFETSFLREKAKKATSIQPSITREAEKILQKMKELEATINTAQMEIAKKEGSCKTFETEIQAMQRHLQTLSDANTQEKRVLIEDATNLKKLAALSTQDVLHKEAELLNIQQELQKTINTVKEKEHNVHLLETQLQQQIQKLQDAEGKLAESRSECIQLQALLQQLEETHLTGGQSTQQHIAKELRRFVSKYSKLLAPREEAEKLKQILKERELSADEDRYLHNKMAEDCGDLEKKLREEENTSHSRRVSELVSGKEEERHLEMELTYLTTLLQDCRKRVLKAQDQVISLQQDKESVDQTGHSLQSQLRDLQRKHSSIQLENSKLQTEKTHLVEYVSHLHKQIAEKEKEIHCLYSHANSLSSDLSNLKSHVDTASHLQGEKVKSSPVC</sequence>
<proteinExistence type="predicted"/>
<dbReference type="SUPFAM" id="SSF90257">
    <property type="entry name" value="Myosin rod fragments"/>
    <property type="match status" value="1"/>
</dbReference>
<evidence type="ECO:0000313" key="3">
    <source>
        <dbReference type="RefSeq" id="XP_054841866.1"/>
    </source>
</evidence>
<protein>
    <submittedName>
        <fullName evidence="3">Paramyosin-like</fullName>
    </submittedName>
</protein>
<organism evidence="2 3">
    <name type="scientific">Eublepharis macularius</name>
    <name type="common">Leopard gecko</name>
    <name type="synonym">Cyrtodactylus macularius</name>
    <dbReference type="NCBI Taxonomy" id="481883"/>
    <lineage>
        <taxon>Eukaryota</taxon>
        <taxon>Metazoa</taxon>
        <taxon>Chordata</taxon>
        <taxon>Craniata</taxon>
        <taxon>Vertebrata</taxon>
        <taxon>Euteleostomi</taxon>
        <taxon>Lepidosauria</taxon>
        <taxon>Squamata</taxon>
        <taxon>Bifurcata</taxon>
        <taxon>Gekkota</taxon>
        <taxon>Eublepharidae</taxon>
        <taxon>Eublepharinae</taxon>
        <taxon>Eublepharis</taxon>
    </lineage>
</organism>
<keyword evidence="1" id="KW-0175">Coiled coil</keyword>
<name>A0AA97JQV4_EUBMA</name>
<evidence type="ECO:0000256" key="1">
    <source>
        <dbReference type="SAM" id="Coils"/>
    </source>
</evidence>
<feature type="coiled-coil region" evidence="1">
    <location>
        <begin position="90"/>
        <end position="138"/>
    </location>
</feature>
<dbReference type="KEGG" id="emc:129333962"/>
<feature type="coiled-coil region" evidence="1">
    <location>
        <begin position="171"/>
        <end position="233"/>
    </location>
</feature>
<keyword evidence="2" id="KW-1185">Reference proteome</keyword>
<gene>
    <name evidence="3" type="primary">LOC129333962</name>
</gene>
<dbReference type="GeneID" id="129333962"/>
<dbReference type="Proteomes" id="UP001190640">
    <property type="component" value="Chromosome 7"/>
</dbReference>
<reference evidence="3" key="1">
    <citation type="submission" date="2025-08" db="UniProtKB">
        <authorList>
            <consortium name="RefSeq"/>
        </authorList>
    </citation>
    <scope>IDENTIFICATION</scope>
    <source>
        <tissue evidence="3">Blood</tissue>
    </source>
</reference>
<accession>A0AA97JQV4</accession>
<feature type="coiled-coil region" evidence="1">
    <location>
        <begin position="337"/>
        <end position="392"/>
    </location>
</feature>
<dbReference type="AlphaFoldDB" id="A0AA97JQV4"/>
<evidence type="ECO:0000313" key="2">
    <source>
        <dbReference type="Proteomes" id="UP001190640"/>
    </source>
</evidence>